<accession>A0A1S3AHQ3</accession>
<dbReference type="InterPro" id="IPR036179">
    <property type="entry name" value="Ig-like_dom_sf"/>
</dbReference>
<dbReference type="PANTHER" id="PTHR11738:SF113">
    <property type="entry name" value="KILLER CELL IMMUNOGLOBULIN-LIKE RECEPTOR 2DL4"/>
    <property type="match status" value="1"/>
</dbReference>
<name>A0A1S3AHQ3_ERIEU</name>
<dbReference type="FunCoup" id="A0A1S3AHQ3">
    <property type="interactions" value="96"/>
</dbReference>
<dbReference type="GO" id="GO:0005886">
    <property type="term" value="C:plasma membrane"/>
    <property type="evidence" value="ECO:0007669"/>
    <property type="project" value="TreeGrafter"/>
</dbReference>
<keyword evidence="1" id="KW-1015">Disulfide bond</keyword>
<keyword evidence="2" id="KW-0393">Immunoglobulin domain</keyword>
<evidence type="ECO:0000313" key="6">
    <source>
        <dbReference type="RefSeq" id="XP_007535244.2"/>
    </source>
</evidence>
<protein>
    <submittedName>
        <fullName evidence="6">Killer cell immunoglobulin-like receptor 2DL5A</fullName>
    </submittedName>
</protein>
<dbReference type="PROSITE" id="PS50835">
    <property type="entry name" value="IG_LIKE"/>
    <property type="match status" value="1"/>
</dbReference>
<dbReference type="PANTHER" id="PTHR11738">
    <property type="entry name" value="MHC CLASS I NK CELL RECEPTOR"/>
    <property type="match status" value="1"/>
</dbReference>
<dbReference type="RefSeq" id="XP_007535244.2">
    <property type="nucleotide sequence ID" value="XM_007535182.2"/>
</dbReference>
<dbReference type="Proteomes" id="UP001652624">
    <property type="component" value="Chromosome 2"/>
</dbReference>
<organism evidence="5 6">
    <name type="scientific">Erinaceus europaeus</name>
    <name type="common">Western European hedgehog</name>
    <dbReference type="NCBI Taxonomy" id="9365"/>
    <lineage>
        <taxon>Eukaryota</taxon>
        <taxon>Metazoa</taxon>
        <taxon>Chordata</taxon>
        <taxon>Craniata</taxon>
        <taxon>Vertebrata</taxon>
        <taxon>Euteleostomi</taxon>
        <taxon>Mammalia</taxon>
        <taxon>Eutheria</taxon>
        <taxon>Laurasiatheria</taxon>
        <taxon>Eulipotyphla</taxon>
        <taxon>Erinaceidae</taxon>
        <taxon>Erinaceinae</taxon>
        <taxon>Erinaceus</taxon>
    </lineage>
</organism>
<dbReference type="InterPro" id="IPR013151">
    <property type="entry name" value="Immunoglobulin_dom"/>
</dbReference>
<sequence>MHFRPDPGDGLKPQLSSEHFPGSQVLPSAREARPRSVPALGTACVPECHSPLGFNWIRLYKDNDNHIPELQEEYSIKKSSLLGPVTLAHAGTYRCQVSSSGYEWSAHSDPQAIVVTGMHRKPSLSALQGLVVASGDNVTLACSSDSPFDDFHLSREGEASAARLPAGHRLNGTFQALFPLGPVSPAHGRAYRCHGSLRKTPYTWSEPSDPLLLSVTGLHRKLSLSALQGPVVVTSGQCDSGSQL</sequence>
<dbReference type="eggNOG" id="ENOG502RU21">
    <property type="taxonomic scope" value="Eukaryota"/>
</dbReference>
<evidence type="ECO:0000259" key="4">
    <source>
        <dbReference type="PROSITE" id="PS50835"/>
    </source>
</evidence>
<evidence type="ECO:0000313" key="5">
    <source>
        <dbReference type="Proteomes" id="UP001652624"/>
    </source>
</evidence>
<evidence type="ECO:0000256" key="3">
    <source>
        <dbReference type="SAM" id="MobiDB-lite"/>
    </source>
</evidence>
<dbReference type="InterPro" id="IPR007110">
    <property type="entry name" value="Ig-like_dom"/>
</dbReference>
<dbReference type="InterPro" id="IPR050412">
    <property type="entry name" value="Ig-like_Receptors_ImmuneReg"/>
</dbReference>
<dbReference type="Pfam" id="PF00047">
    <property type="entry name" value="ig"/>
    <property type="match status" value="1"/>
</dbReference>
<dbReference type="InterPro" id="IPR013783">
    <property type="entry name" value="Ig-like_fold"/>
</dbReference>
<dbReference type="Gene3D" id="2.60.40.10">
    <property type="entry name" value="Immunoglobulins"/>
    <property type="match status" value="2"/>
</dbReference>
<dbReference type="GO" id="GO:0002764">
    <property type="term" value="P:immune response-regulating signaling pathway"/>
    <property type="evidence" value="ECO:0007669"/>
    <property type="project" value="TreeGrafter"/>
</dbReference>
<feature type="region of interest" description="Disordered" evidence="3">
    <location>
        <begin position="1"/>
        <end position="32"/>
    </location>
</feature>
<dbReference type="OrthoDB" id="9613897at2759"/>
<gene>
    <name evidence="6" type="primary">LOC103124468</name>
</gene>
<feature type="domain" description="Ig-like" evidence="4">
    <location>
        <begin position="21"/>
        <end position="116"/>
    </location>
</feature>
<dbReference type="GO" id="GO:0007166">
    <property type="term" value="P:cell surface receptor signaling pathway"/>
    <property type="evidence" value="ECO:0007669"/>
    <property type="project" value="UniProtKB-ARBA"/>
</dbReference>
<dbReference type="GeneID" id="103124468"/>
<evidence type="ECO:0000256" key="1">
    <source>
        <dbReference type="ARBA" id="ARBA00023157"/>
    </source>
</evidence>
<evidence type="ECO:0000256" key="2">
    <source>
        <dbReference type="ARBA" id="ARBA00023319"/>
    </source>
</evidence>
<reference evidence="5" key="1">
    <citation type="submission" date="2025-05" db="UniProtKB">
        <authorList>
            <consortium name="RefSeq"/>
        </authorList>
    </citation>
    <scope>NUCLEOTIDE SEQUENCE [LARGE SCALE GENOMIC DNA]</scope>
</reference>
<keyword evidence="5" id="KW-1185">Reference proteome</keyword>
<dbReference type="InParanoid" id="A0A1S3AHQ3"/>
<proteinExistence type="predicted"/>
<dbReference type="SUPFAM" id="SSF48726">
    <property type="entry name" value="Immunoglobulin"/>
    <property type="match status" value="2"/>
</dbReference>
<reference evidence="6" key="2">
    <citation type="submission" date="2025-08" db="UniProtKB">
        <authorList>
            <consortium name="RefSeq"/>
        </authorList>
    </citation>
    <scope>IDENTIFICATION</scope>
</reference>